<sequence length="117" mass="13336">MDPEKRHKLHIASEAPETERTPKRVFIEIGTRDFPVSWAGDKKFGENDIYIGLDLGVSRPWEARDNTESVDKLQDNMHFLRADASRLPVGGETTDEIFFGNVFGDPSIPFEKKRGIF</sequence>
<feature type="region of interest" description="Disordered" evidence="1">
    <location>
        <begin position="1"/>
        <end position="20"/>
    </location>
</feature>
<dbReference type="AlphaFoldDB" id="A0A1G2KYU3"/>
<evidence type="ECO:0000313" key="3">
    <source>
        <dbReference type="Proteomes" id="UP000177982"/>
    </source>
</evidence>
<protein>
    <submittedName>
        <fullName evidence="2">Uncharacterized protein</fullName>
    </submittedName>
</protein>
<dbReference type="Proteomes" id="UP000177982">
    <property type="component" value="Unassembled WGS sequence"/>
</dbReference>
<name>A0A1G2KYU3_9BACT</name>
<dbReference type="EMBL" id="MHQO01000077">
    <property type="protein sequence ID" value="OHA04480.1"/>
    <property type="molecule type" value="Genomic_DNA"/>
</dbReference>
<reference evidence="2 3" key="1">
    <citation type="journal article" date="2016" name="Nat. Commun.">
        <title>Thousands of microbial genomes shed light on interconnected biogeochemical processes in an aquifer system.</title>
        <authorList>
            <person name="Anantharaman K."/>
            <person name="Brown C.T."/>
            <person name="Hug L.A."/>
            <person name="Sharon I."/>
            <person name="Castelle C.J."/>
            <person name="Probst A.J."/>
            <person name="Thomas B.C."/>
            <person name="Singh A."/>
            <person name="Wilkins M.J."/>
            <person name="Karaoz U."/>
            <person name="Brodie E.L."/>
            <person name="Williams K.H."/>
            <person name="Hubbard S.S."/>
            <person name="Banfield J.F."/>
        </authorList>
    </citation>
    <scope>NUCLEOTIDE SEQUENCE [LARGE SCALE GENOMIC DNA]</scope>
</reference>
<evidence type="ECO:0000256" key="1">
    <source>
        <dbReference type="SAM" id="MobiDB-lite"/>
    </source>
</evidence>
<gene>
    <name evidence="2" type="ORF">A2934_00795</name>
</gene>
<comment type="caution">
    <text evidence="2">The sequence shown here is derived from an EMBL/GenBank/DDBJ whole genome shotgun (WGS) entry which is preliminary data.</text>
</comment>
<organism evidence="2 3">
    <name type="scientific">Candidatus Sungbacteria bacterium RIFCSPLOWO2_01_FULL_47_10</name>
    <dbReference type="NCBI Taxonomy" id="1802276"/>
    <lineage>
        <taxon>Bacteria</taxon>
        <taxon>Candidatus Sungiibacteriota</taxon>
    </lineage>
</organism>
<accession>A0A1G2KYU3</accession>
<feature type="compositionally biased region" description="Basic residues" evidence="1">
    <location>
        <begin position="1"/>
        <end position="10"/>
    </location>
</feature>
<proteinExistence type="predicted"/>
<evidence type="ECO:0000313" key="2">
    <source>
        <dbReference type="EMBL" id="OHA04480.1"/>
    </source>
</evidence>